<dbReference type="OrthoDB" id="9810336at2"/>
<evidence type="ECO:0000313" key="8">
    <source>
        <dbReference type="Proteomes" id="UP000048984"/>
    </source>
</evidence>
<accession>A0A0P6VJ40</accession>
<dbReference type="Gene3D" id="2.40.50.140">
    <property type="entry name" value="Nucleic acid-binding proteins"/>
    <property type="match status" value="1"/>
</dbReference>
<keyword evidence="8" id="KW-1185">Reference proteome</keyword>
<dbReference type="Pfam" id="PF01957">
    <property type="entry name" value="NfeD"/>
    <property type="match status" value="1"/>
</dbReference>
<dbReference type="InterPro" id="IPR052165">
    <property type="entry name" value="Membrane_assoc_protease"/>
</dbReference>
<dbReference type="InterPro" id="IPR012340">
    <property type="entry name" value="NA-bd_OB-fold"/>
</dbReference>
<dbReference type="PANTHER" id="PTHR33507">
    <property type="entry name" value="INNER MEMBRANE PROTEIN YBBJ"/>
    <property type="match status" value="1"/>
</dbReference>
<feature type="domain" description="NfeD-like C-terminal" evidence="6">
    <location>
        <begin position="96"/>
        <end position="149"/>
    </location>
</feature>
<dbReference type="AlphaFoldDB" id="A0A0P6VJ40"/>
<proteinExistence type="predicted"/>
<evidence type="ECO:0000256" key="3">
    <source>
        <dbReference type="ARBA" id="ARBA00022989"/>
    </source>
</evidence>
<evidence type="ECO:0000313" key="7">
    <source>
        <dbReference type="EMBL" id="KPL52291.1"/>
    </source>
</evidence>
<feature type="transmembrane region" description="Helical" evidence="5">
    <location>
        <begin position="59"/>
        <end position="79"/>
    </location>
</feature>
<dbReference type="STRING" id="665126.ABB55_08650"/>
<evidence type="ECO:0000256" key="4">
    <source>
        <dbReference type="ARBA" id="ARBA00023136"/>
    </source>
</evidence>
<feature type="transmembrane region" description="Helical" evidence="5">
    <location>
        <begin position="6"/>
        <end position="27"/>
    </location>
</feature>
<comment type="caution">
    <text evidence="7">The sequence shown here is derived from an EMBL/GenBank/DDBJ whole genome shotgun (WGS) entry which is preliminary data.</text>
</comment>
<reference evidence="7 8" key="2">
    <citation type="submission" date="2015-10" db="EMBL/GenBank/DDBJ databases">
        <title>Draft Genome Sequence of Prosthecomicrobium hirschii ATCC 27832.</title>
        <authorList>
            <person name="Daniel J."/>
            <person name="Givan S.A."/>
            <person name="Brun Y.V."/>
            <person name="Brown P.J."/>
        </authorList>
    </citation>
    <scope>NUCLEOTIDE SEQUENCE [LARGE SCALE GENOMIC DNA]</scope>
    <source>
        <strain evidence="7 8">16</strain>
    </source>
</reference>
<evidence type="ECO:0000256" key="5">
    <source>
        <dbReference type="SAM" id="Phobius"/>
    </source>
</evidence>
<protein>
    <recommendedName>
        <fullName evidence="6">NfeD-like C-terminal domain-containing protein</fullName>
    </recommendedName>
</protein>
<organism evidence="7 8">
    <name type="scientific">Prosthecodimorpha hirschii</name>
    <dbReference type="NCBI Taxonomy" id="665126"/>
    <lineage>
        <taxon>Bacteria</taxon>
        <taxon>Pseudomonadati</taxon>
        <taxon>Pseudomonadota</taxon>
        <taxon>Alphaproteobacteria</taxon>
        <taxon>Hyphomicrobiales</taxon>
        <taxon>Ancalomicrobiaceae</taxon>
        <taxon>Prosthecodimorpha</taxon>
    </lineage>
</organism>
<sequence length="151" mass="16662">MDLTGLLIGWASTAWFWLVFGLVLLVLEVFAPGTFFLWLGVAALVVGGLDLAFDLTWQVQSIAWGVLSLVLLLAGRRYFNARDQHSEDPHLNERASRYLGRVFTLATPILEDHGSLKVDDTIWRISGPDMSAGTRVKVIGVDGPILKVDRA</sequence>
<dbReference type="RefSeq" id="WP_054358454.1">
    <property type="nucleotide sequence ID" value="NZ_JAPCYQ010000001.1"/>
</dbReference>
<gene>
    <name evidence="7" type="ORF">ABB55_08650</name>
</gene>
<dbReference type="InterPro" id="IPR002810">
    <property type="entry name" value="NfeD-like_C"/>
</dbReference>
<reference evidence="7 8" key="1">
    <citation type="submission" date="2015-09" db="EMBL/GenBank/DDBJ databases">
        <authorList>
            <person name="Jackson K.R."/>
            <person name="Lunt B.L."/>
            <person name="Fisher J.N.B."/>
            <person name="Gardner A.V."/>
            <person name="Bailey M.E."/>
            <person name="Deus L.M."/>
            <person name="Earl A.S."/>
            <person name="Gibby P.D."/>
            <person name="Hartmann K.A."/>
            <person name="Liu J.E."/>
            <person name="Manci A.M."/>
            <person name="Nielsen D.A."/>
            <person name="Solomon M.B."/>
            <person name="Breakwell D.P."/>
            <person name="Burnett S.H."/>
            <person name="Grose J.H."/>
        </authorList>
    </citation>
    <scope>NUCLEOTIDE SEQUENCE [LARGE SCALE GENOMIC DNA]</scope>
    <source>
        <strain evidence="7 8">16</strain>
    </source>
</reference>
<keyword evidence="3 5" id="KW-1133">Transmembrane helix</keyword>
<comment type="subcellular location">
    <subcellularLocation>
        <location evidence="1">Membrane</location>
        <topology evidence="1">Multi-pass membrane protein</topology>
    </subcellularLocation>
</comment>
<evidence type="ECO:0000259" key="6">
    <source>
        <dbReference type="Pfam" id="PF01957"/>
    </source>
</evidence>
<dbReference type="Proteomes" id="UP000048984">
    <property type="component" value="Unassembled WGS sequence"/>
</dbReference>
<dbReference type="GO" id="GO:0005886">
    <property type="term" value="C:plasma membrane"/>
    <property type="evidence" value="ECO:0007669"/>
    <property type="project" value="TreeGrafter"/>
</dbReference>
<name>A0A0P6VJ40_9HYPH</name>
<evidence type="ECO:0000256" key="1">
    <source>
        <dbReference type="ARBA" id="ARBA00004141"/>
    </source>
</evidence>
<evidence type="ECO:0000256" key="2">
    <source>
        <dbReference type="ARBA" id="ARBA00022692"/>
    </source>
</evidence>
<dbReference type="EMBL" id="LJYW01000001">
    <property type="protein sequence ID" value="KPL52291.1"/>
    <property type="molecule type" value="Genomic_DNA"/>
</dbReference>
<keyword evidence="4 5" id="KW-0472">Membrane</keyword>
<dbReference type="PANTHER" id="PTHR33507:SF3">
    <property type="entry name" value="INNER MEMBRANE PROTEIN YBBJ"/>
    <property type="match status" value="1"/>
</dbReference>
<feature type="transmembrane region" description="Helical" evidence="5">
    <location>
        <begin position="34"/>
        <end position="53"/>
    </location>
</feature>
<keyword evidence="2 5" id="KW-0812">Transmembrane</keyword>